<dbReference type="EMBL" id="PPTA01000014">
    <property type="protein sequence ID" value="TFA99424.1"/>
    <property type="molecule type" value="Genomic_DNA"/>
</dbReference>
<keyword evidence="3" id="KW-1185">Reference proteome</keyword>
<evidence type="ECO:0000256" key="1">
    <source>
        <dbReference type="SAM" id="Phobius"/>
    </source>
</evidence>
<keyword evidence="1" id="KW-1133">Transmembrane helix</keyword>
<dbReference type="RefSeq" id="XP_073555626.1">
    <property type="nucleotide sequence ID" value="XM_073705776.1"/>
</dbReference>
<dbReference type="GeneID" id="300580226"/>
<sequence length="280" mass="27931">MSEYSAAAVGLGLCLGFPSPAGALLPSSGPASATGSRRVLVLAAGGVGGASPLPGVLPFVFVVVVALDLVLSTFSSALLATDSGGDGLPLALSNMEISDPADAKGPVSMTSPPRPPEIFALPPLLAKPSVLAALPPVGLALRLAASVAAIRLWLFFLAAIFPPGAADESKDDDVVMPPPPPAIPPMACCCECSCTILPSVTAPPPPPALPLSALPRTASVAAVNAPLSNALLPAPSARCCSTSTLSLRKASVAPLSAAAAAALSDIISLPRRRAARRHLW</sequence>
<protein>
    <submittedName>
        <fullName evidence="2">Uncharacterized protein</fullName>
    </submittedName>
</protein>
<accession>A0ABY2GW34</accession>
<evidence type="ECO:0000313" key="2">
    <source>
        <dbReference type="EMBL" id="TFA99424.1"/>
    </source>
</evidence>
<keyword evidence="1" id="KW-0472">Membrane</keyword>
<comment type="caution">
    <text evidence="2">The sequence shown here is derived from an EMBL/GenBank/DDBJ whole genome shotgun (WGS) entry which is preliminary data.</text>
</comment>
<feature type="transmembrane region" description="Helical" evidence="1">
    <location>
        <begin position="139"/>
        <end position="161"/>
    </location>
</feature>
<dbReference type="Proteomes" id="UP001642720">
    <property type="component" value="Unassembled WGS sequence"/>
</dbReference>
<gene>
    <name evidence="2" type="ORF">CCMA1212_008657</name>
</gene>
<keyword evidence="1" id="KW-0812">Transmembrane</keyword>
<name>A0ABY2GW34_9HYPO</name>
<evidence type="ECO:0000313" key="3">
    <source>
        <dbReference type="Proteomes" id="UP001642720"/>
    </source>
</evidence>
<proteinExistence type="predicted"/>
<organism evidence="2 3">
    <name type="scientific">Trichoderma ghanense</name>
    <dbReference type="NCBI Taxonomy" id="65468"/>
    <lineage>
        <taxon>Eukaryota</taxon>
        <taxon>Fungi</taxon>
        <taxon>Dikarya</taxon>
        <taxon>Ascomycota</taxon>
        <taxon>Pezizomycotina</taxon>
        <taxon>Sordariomycetes</taxon>
        <taxon>Hypocreomycetidae</taxon>
        <taxon>Hypocreales</taxon>
        <taxon>Hypocreaceae</taxon>
        <taxon>Trichoderma</taxon>
    </lineage>
</organism>
<reference evidence="2 3" key="1">
    <citation type="submission" date="2018-01" db="EMBL/GenBank/DDBJ databases">
        <title>Genome characterization of the sugarcane-associated fungus Trichoderma ghanense CCMA-1212 and their application in lignocelulose bioconversion.</title>
        <authorList>
            <person name="Steindorff A.S."/>
            <person name="Mendes T.D."/>
            <person name="Vilela E.S.D."/>
            <person name="Rodrigues D.S."/>
            <person name="Formighieri E.F."/>
            <person name="Melo I.S."/>
            <person name="Favaro L.C.L."/>
        </authorList>
    </citation>
    <scope>NUCLEOTIDE SEQUENCE [LARGE SCALE GENOMIC DNA]</scope>
    <source>
        <strain evidence="2 3">CCMA-1212</strain>
    </source>
</reference>